<proteinExistence type="predicted"/>
<reference evidence="1" key="1">
    <citation type="submission" date="2021-12" db="EMBL/GenBank/DDBJ databases">
        <authorList>
            <person name="Martin H S."/>
        </authorList>
    </citation>
    <scope>NUCLEOTIDE SEQUENCE</scope>
</reference>
<dbReference type="AlphaFoldDB" id="A0A8J9VSC0"/>
<evidence type="ECO:0000313" key="1">
    <source>
        <dbReference type="EMBL" id="CAH0726250.1"/>
    </source>
</evidence>
<dbReference type="EMBL" id="OV170225">
    <property type="protein sequence ID" value="CAH0726250.1"/>
    <property type="molecule type" value="Genomic_DNA"/>
</dbReference>
<gene>
    <name evidence="1" type="ORF">BINO364_LOCUS11730</name>
</gene>
<sequence length="87" mass="10131">MAARDVTDRSHARGLVSKVSHESCSASSRARLQNERTKNIKSKHINKCIYRRVLDQLYPLYRCRRTRTVKSYHIAYKNPTLGVIAVW</sequence>
<accession>A0A8J9VSC0</accession>
<dbReference type="Proteomes" id="UP000838878">
    <property type="component" value="Chromosome 5"/>
</dbReference>
<keyword evidence="2" id="KW-1185">Reference proteome</keyword>
<organism evidence="1 2">
    <name type="scientific">Brenthis ino</name>
    <name type="common">lesser marbled fritillary</name>
    <dbReference type="NCBI Taxonomy" id="405034"/>
    <lineage>
        <taxon>Eukaryota</taxon>
        <taxon>Metazoa</taxon>
        <taxon>Ecdysozoa</taxon>
        <taxon>Arthropoda</taxon>
        <taxon>Hexapoda</taxon>
        <taxon>Insecta</taxon>
        <taxon>Pterygota</taxon>
        <taxon>Neoptera</taxon>
        <taxon>Endopterygota</taxon>
        <taxon>Lepidoptera</taxon>
        <taxon>Glossata</taxon>
        <taxon>Ditrysia</taxon>
        <taxon>Papilionoidea</taxon>
        <taxon>Nymphalidae</taxon>
        <taxon>Heliconiinae</taxon>
        <taxon>Argynnini</taxon>
        <taxon>Brenthis</taxon>
    </lineage>
</organism>
<protein>
    <submittedName>
        <fullName evidence="1">Uncharacterized protein</fullName>
    </submittedName>
</protein>
<name>A0A8J9VSC0_9NEOP</name>
<feature type="non-terminal residue" evidence="1">
    <location>
        <position position="87"/>
    </location>
</feature>
<evidence type="ECO:0000313" key="2">
    <source>
        <dbReference type="Proteomes" id="UP000838878"/>
    </source>
</evidence>